<dbReference type="RefSeq" id="WP_184198654.1">
    <property type="nucleotide sequence ID" value="NZ_BMOX01000008.1"/>
</dbReference>
<evidence type="ECO:0000313" key="2">
    <source>
        <dbReference type="Proteomes" id="UP000538147"/>
    </source>
</evidence>
<comment type="caution">
    <text evidence="1">The sequence shown here is derived from an EMBL/GenBank/DDBJ whole genome shotgun (WGS) entry which is preliminary data.</text>
</comment>
<dbReference type="EMBL" id="JACIIV010000012">
    <property type="protein sequence ID" value="MBB6227659.1"/>
    <property type="molecule type" value="Genomic_DNA"/>
</dbReference>
<keyword evidence="2" id="KW-1185">Reference proteome</keyword>
<sequence length="338" mass="38189">MDIEIIRQRAQKAISPLKQAELSHSTYMPIFMSGKRTSGGRRLPDYYLLYFLLVDLLGFRNNGQWEKTSWSVTVEFEGTPFLIAHRKFGLGLFGLDGPNFESTAARVASCLHRAVKAARPYFDWRAQVAAEQAHLNVLNRSSDLLQHLQFHLVLYDARAAEADTRNDEVIKTQISAHAWTVHRPSVDLRREARHYAIAAIEGFFSWTEHVFIHIAILLGAVTTGKEVNELAKAEWAEKCKAALDLTDAADKRFYDELAELSRQLRNFVAHGSFGKDGEALQFHSGAGAVPMLLPHRRSKSTFRFGSGFEFRLEPSIALVNAFMNHLWTGSRSPAKIYI</sequence>
<dbReference type="Proteomes" id="UP000538147">
    <property type="component" value="Unassembled WGS sequence"/>
</dbReference>
<evidence type="ECO:0000313" key="1">
    <source>
        <dbReference type="EMBL" id="MBB6227659.1"/>
    </source>
</evidence>
<protein>
    <submittedName>
        <fullName evidence="1">Uncharacterized protein</fullName>
    </submittedName>
</protein>
<name>A0A841L480_9SPHN</name>
<proteinExistence type="predicted"/>
<gene>
    <name evidence="1" type="ORF">FHS79_001838</name>
</gene>
<organism evidence="1 2">
    <name type="scientific">Polymorphobacter multimanifer</name>
    <dbReference type="NCBI Taxonomy" id="1070431"/>
    <lineage>
        <taxon>Bacteria</taxon>
        <taxon>Pseudomonadati</taxon>
        <taxon>Pseudomonadota</taxon>
        <taxon>Alphaproteobacteria</taxon>
        <taxon>Sphingomonadales</taxon>
        <taxon>Sphingosinicellaceae</taxon>
        <taxon>Polymorphobacter</taxon>
    </lineage>
</organism>
<reference evidence="1 2" key="1">
    <citation type="submission" date="2020-08" db="EMBL/GenBank/DDBJ databases">
        <title>Genomic Encyclopedia of Type Strains, Phase IV (KMG-IV): sequencing the most valuable type-strain genomes for metagenomic binning, comparative biology and taxonomic classification.</title>
        <authorList>
            <person name="Goeker M."/>
        </authorList>
    </citation>
    <scope>NUCLEOTIDE SEQUENCE [LARGE SCALE GENOMIC DNA]</scope>
    <source>
        <strain evidence="1 2">DSM 102189</strain>
    </source>
</reference>
<accession>A0A841L480</accession>
<dbReference type="AlphaFoldDB" id="A0A841L480"/>